<dbReference type="PANTHER" id="PTHR24320">
    <property type="entry name" value="RETINOL DEHYDROGENASE"/>
    <property type="match status" value="1"/>
</dbReference>
<dbReference type="AlphaFoldDB" id="A0A2P5HS41"/>
<gene>
    <name evidence="3" type="ORF">DHEL01_v208529</name>
</gene>
<comment type="caution">
    <text evidence="3">The sequence shown here is derived from an EMBL/GenBank/DDBJ whole genome shotgun (WGS) entry which is preliminary data.</text>
</comment>
<name>A0A2P5HS41_DIAHE</name>
<dbReference type="Proteomes" id="UP000094444">
    <property type="component" value="Unassembled WGS sequence"/>
</dbReference>
<evidence type="ECO:0000313" key="3">
    <source>
        <dbReference type="EMBL" id="POS73086.1"/>
    </source>
</evidence>
<dbReference type="EMBL" id="MAVT02000865">
    <property type="protein sequence ID" value="POS73086.1"/>
    <property type="molecule type" value="Genomic_DNA"/>
</dbReference>
<dbReference type="InterPro" id="IPR002347">
    <property type="entry name" value="SDR_fam"/>
</dbReference>
<sequence length="297" mass="32821">MTAIVKTIVATGCTSGLGFEAVKQLLEQTQAYKLILGARDVKTAQAAYDKLHYDNSRHSLTILPLELTDLQTVKSFANQTLKNLGQEPLDYLLLNAAIARSADGNPGPNGSQWSHSYIVNHLSQHYLTHLLQPKLKEARTRVVVVSSGAIKMVKETAGLQDGVKAKAETYHLQLYPMTKFIQLLGAHWWRRQLQGTCKVVAVSPGLIPGTGLPRFAKPGDPVPLPTMPGAKSIQEGAQSILAALTRDDFPEDPERIFLTSWGEWWPKEEYGLSLDKGLQEAWCPSREEIERDERVGA</sequence>
<dbReference type="InParanoid" id="A0A2P5HS41"/>
<keyword evidence="4" id="KW-1185">Reference proteome</keyword>
<dbReference type="InterPro" id="IPR036291">
    <property type="entry name" value="NAD(P)-bd_dom_sf"/>
</dbReference>
<evidence type="ECO:0008006" key="5">
    <source>
        <dbReference type="Google" id="ProtNLM"/>
    </source>
</evidence>
<organism evidence="3 4">
    <name type="scientific">Diaporthe helianthi</name>
    <dbReference type="NCBI Taxonomy" id="158607"/>
    <lineage>
        <taxon>Eukaryota</taxon>
        <taxon>Fungi</taxon>
        <taxon>Dikarya</taxon>
        <taxon>Ascomycota</taxon>
        <taxon>Pezizomycotina</taxon>
        <taxon>Sordariomycetes</taxon>
        <taxon>Sordariomycetidae</taxon>
        <taxon>Diaporthales</taxon>
        <taxon>Diaporthaceae</taxon>
        <taxon>Diaporthe</taxon>
    </lineage>
</organism>
<accession>A0A2P5HS41</accession>
<dbReference type="GO" id="GO:0016491">
    <property type="term" value="F:oxidoreductase activity"/>
    <property type="evidence" value="ECO:0007669"/>
    <property type="project" value="UniProtKB-KW"/>
</dbReference>
<evidence type="ECO:0000313" key="4">
    <source>
        <dbReference type="Proteomes" id="UP000094444"/>
    </source>
</evidence>
<dbReference type="OrthoDB" id="542013at2759"/>
<dbReference type="Pfam" id="PF00106">
    <property type="entry name" value="adh_short"/>
    <property type="match status" value="1"/>
</dbReference>
<reference evidence="3" key="1">
    <citation type="submission" date="2017-09" db="EMBL/GenBank/DDBJ databases">
        <title>Polyketide synthases of a Diaporthe helianthi virulent isolate.</title>
        <authorList>
            <person name="Baroncelli R."/>
        </authorList>
    </citation>
    <scope>NUCLEOTIDE SEQUENCE [LARGE SCALE GENOMIC DNA]</scope>
    <source>
        <strain evidence="3">7/96</strain>
    </source>
</reference>
<dbReference type="Gene3D" id="3.40.50.720">
    <property type="entry name" value="NAD(P)-binding Rossmann-like Domain"/>
    <property type="match status" value="1"/>
</dbReference>
<proteinExistence type="inferred from homology"/>
<dbReference type="SUPFAM" id="SSF51735">
    <property type="entry name" value="NAD(P)-binding Rossmann-fold domains"/>
    <property type="match status" value="1"/>
</dbReference>
<dbReference type="STRING" id="158607.A0A2P5HS41"/>
<comment type="similarity">
    <text evidence="1">Belongs to the short-chain dehydrogenases/reductases (SDR) family.</text>
</comment>
<dbReference type="PANTHER" id="PTHR24320:SF148">
    <property type="entry name" value="NAD(P)-BINDING ROSSMANN-FOLD SUPERFAMILY PROTEIN"/>
    <property type="match status" value="1"/>
</dbReference>
<keyword evidence="2" id="KW-0560">Oxidoreductase</keyword>
<protein>
    <recommendedName>
        <fullName evidence="5">Short-chain dehydrogenase/reductase</fullName>
    </recommendedName>
</protein>
<evidence type="ECO:0000256" key="1">
    <source>
        <dbReference type="ARBA" id="ARBA00006484"/>
    </source>
</evidence>
<evidence type="ECO:0000256" key="2">
    <source>
        <dbReference type="ARBA" id="ARBA00023002"/>
    </source>
</evidence>